<evidence type="ECO:0000313" key="5">
    <source>
        <dbReference type="EMBL" id="AWB08939.1"/>
    </source>
</evidence>
<accession>A0A2R4VWY3</accession>
<dbReference type="OrthoDB" id="7249056at2"/>
<name>A0A2R4VWY3_9PROT</name>
<keyword evidence="2 5" id="KW-0808">Transferase</keyword>
<evidence type="ECO:0000256" key="1">
    <source>
        <dbReference type="ARBA" id="ARBA00022676"/>
    </source>
</evidence>
<dbReference type="SUPFAM" id="SSF53756">
    <property type="entry name" value="UDP-Glycosyltransferase/glycogen phosphorylase"/>
    <property type="match status" value="1"/>
</dbReference>
<dbReference type="KEGG" id="ahu:A6A40_28500"/>
<dbReference type="PANTHER" id="PTHR12526:SF510">
    <property type="entry name" value="D-INOSITOL 3-PHOSPHATE GLYCOSYLTRANSFERASE"/>
    <property type="match status" value="1"/>
</dbReference>
<evidence type="ECO:0000259" key="4">
    <source>
        <dbReference type="Pfam" id="PF13439"/>
    </source>
</evidence>
<dbReference type="InterPro" id="IPR001296">
    <property type="entry name" value="Glyco_trans_1"/>
</dbReference>
<reference evidence="5 6" key="1">
    <citation type="submission" date="2018-04" db="EMBL/GenBank/DDBJ databases">
        <title>Complete genome sequence of the nitrogen-fixing bacterium Azospirillum humicireducens type strain SgZ-5.</title>
        <authorList>
            <person name="Yu Z."/>
        </authorList>
    </citation>
    <scope>NUCLEOTIDE SEQUENCE [LARGE SCALE GENOMIC DNA]</scope>
    <source>
        <strain evidence="5 6">SgZ-5</strain>
        <plasmid evidence="5 6">pYZ6</plasmid>
    </source>
</reference>
<dbReference type="PANTHER" id="PTHR12526">
    <property type="entry name" value="GLYCOSYLTRANSFERASE"/>
    <property type="match status" value="1"/>
</dbReference>
<evidence type="ECO:0000313" key="6">
    <source>
        <dbReference type="Proteomes" id="UP000077405"/>
    </source>
</evidence>
<dbReference type="Gene3D" id="3.40.50.2000">
    <property type="entry name" value="Glycogen Phosphorylase B"/>
    <property type="match status" value="2"/>
</dbReference>
<evidence type="ECO:0000256" key="2">
    <source>
        <dbReference type="ARBA" id="ARBA00022679"/>
    </source>
</evidence>
<protein>
    <submittedName>
        <fullName evidence="5">Glycosyl transferase family 1</fullName>
    </submittedName>
</protein>
<feature type="domain" description="Glycosyltransferase subfamily 4-like N-terminal" evidence="4">
    <location>
        <begin position="15"/>
        <end position="151"/>
    </location>
</feature>
<gene>
    <name evidence="5" type="ORF">A6A40_28500</name>
</gene>
<keyword evidence="6" id="KW-1185">Reference proteome</keyword>
<sequence length="430" mass="45959">MSSIVILCDHAHPSGGLAKVAIAGAVGLARRGHRVHFFTAVPPIDPALLIDGITVHCLDQPDLKGNADRMQAALRGIWNRESARALDELLARCPANDTVIHIHGWAKALSPSVFPVCRRSGLPVLLTLHDYFPLCPNGAFFVFPEGVNCPHRALSAGCLATDCDARARHHKWWRAARHAAGALAGGFTGGMALVTLSDRQRAVIAPHLPPGTVTLSIPNPVEVPDELRDRGPAPVADNRHVLFVGRLSREKGAALLAEAAAQARVPVRFVGDGDEAEAVRRLNPEAEQAGWLPPDAVLEEIRRARALVVPSLWYETFGLAAYEALANGVPVIVSDNCAAAEAVRPGGNGVLFRSGDATDLARCLRLLSHDCEVQRMGRAAHADYWRAPFTLDRHLDRLEEVYRTALGGGLAALARLDATPPPGAARACAP</sequence>
<dbReference type="CDD" id="cd03801">
    <property type="entry name" value="GT4_PimA-like"/>
    <property type="match status" value="1"/>
</dbReference>
<organism evidence="5 6">
    <name type="scientific">Azospirillum humicireducens</name>
    <dbReference type="NCBI Taxonomy" id="1226968"/>
    <lineage>
        <taxon>Bacteria</taxon>
        <taxon>Pseudomonadati</taxon>
        <taxon>Pseudomonadota</taxon>
        <taxon>Alphaproteobacteria</taxon>
        <taxon>Rhodospirillales</taxon>
        <taxon>Azospirillaceae</taxon>
        <taxon>Azospirillum</taxon>
    </lineage>
</organism>
<dbReference type="EMBL" id="CP028907">
    <property type="protein sequence ID" value="AWB08939.1"/>
    <property type="molecule type" value="Genomic_DNA"/>
</dbReference>
<geneLocation type="plasmid" evidence="5 6">
    <name>pYZ6</name>
</geneLocation>
<proteinExistence type="predicted"/>
<dbReference type="Pfam" id="PF00534">
    <property type="entry name" value="Glycos_transf_1"/>
    <property type="match status" value="1"/>
</dbReference>
<dbReference type="GO" id="GO:0016757">
    <property type="term" value="F:glycosyltransferase activity"/>
    <property type="evidence" value="ECO:0007669"/>
    <property type="project" value="UniProtKB-KW"/>
</dbReference>
<dbReference type="Pfam" id="PF13439">
    <property type="entry name" value="Glyco_transf_4"/>
    <property type="match status" value="1"/>
</dbReference>
<feature type="domain" description="Glycosyl transferase family 1" evidence="3">
    <location>
        <begin position="237"/>
        <end position="376"/>
    </location>
</feature>
<dbReference type="RefSeq" id="WP_108549185.1">
    <property type="nucleotide sequence ID" value="NZ_CP028907.1"/>
</dbReference>
<keyword evidence="1" id="KW-0328">Glycosyltransferase</keyword>
<keyword evidence="5" id="KW-0614">Plasmid</keyword>
<dbReference type="InterPro" id="IPR028098">
    <property type="entry name" value="Glyco_trans_4-like_N"/>
</dbReference>
<dbReference type="AlphaFoldDB" id="A0A2R4VWY3"/>
<evidence type="ECO:0000259" key="3">
    <source>
        <dbReference type="Pfam" id="PF00534"/>
    </source>
</evidence>
<dbReference type="Proteomes" id="UP000077405">
    <property type="component" value="Plasmid pYZ6"/>
</dbReference>